<dbReference type="PANTHER" id="PTHR12706:SF30">
    <property type="entry name" value="PROTEIN STRAWBERRY NOTCH-RELATED"/>
    <property type="match status" value="1"/>
</dbReference>
<dbReference type="SUPFAM" id="SSF52266">
    <property type="entry name" value="SGNH hydrolase"/>
    <property type="match status" value="1"/>
</dbReference>
<dbReference type="GO" id="GO:0016788">
    <property type="term" value="F:hydrolase activity, acting on ester bonds"/>
    <property type="evidence" value="ECO:0007669"/>
    <property type="project" value="InterPro"/>
</dbReference>
<dbReference type="InterPro" id="IPR026937">
    <property type="entry name" value="SBNO_Helicase_C_dom"/>
</dbReference>
<dbReference type="PANTHER" id="PTHR12706">
    <property type="entry name" value="STRAWBERRY NOTCH-RELATED"/>
    <property type="match status" value="1"/>
</dbReference>
<dbReference type="GO" id="GO:0006355">
    <property type="term" value="P:regulation of DNA-templated transcription"/>
    <property type="evidence" value="ECO:0007669"/>
    <property type="project" value="InterPro"/>
</dbReference>
<dbReference type="Pfam" id="PF13871">
    <property type="entry name" value="Helicase_C_4"/>
    <property type="match status" value="1"/>
</dbReference>
<dbReference type="GO" id="GO:0031490">
    <property type="term" value="F:chromatin DNA binding"/>
    <property type="evidence" value="ECO:0007669"/>
    <property type="project" value="TreeGrafter"/>
</dbReference>
<accession>A0A1Q9C4Z2</accession>
<reference evidence="3 4" key="1">
    <citation type="submission" date="2016-02" db="EMBL/GenBank/DDBJ databases">
        <title>Genome analysis of coral dinoflagellate symbionts highlights evolutionary adaptations to a symbiotic lifestyle.</title>
        <authorList>
            <person name="Aranda M."/>
            <person name="Li Y."/>
            <person name="Liew Y.J."/>
            <person name="Baumgarten S."/>
            <person name="Simakov O."/>
            <person name="Wilson M."/>
            <person name="Piel J."/>
            <person name="Ashoor H."/>
            <person name="Bougouffa S."/>
            <person name="Bajic V.B."/>
            <person name="Ryu T."/>
            <person name="Ravasi T."/>
            <person name="Bayer T."/>
            <person name="Micklem G."/>
            <person name="Kim H."/>
            <person name="Bhak J."/>
            <person name="Lajeunesse T.C."/>
            <person name="Voolstra C.R."/>
        </authorList>
    </citation>
    <scope>NUCLEOTIDE SEQUENCE [LARGE SCALE GENOMIC DNA]</scope>
    <source>
        <strain evidence="3 4">CCMP2467</strain>
    </source>
</reference>
<dbReference type="Proteomes" id="UP000186817">
    <property type="component" value="Unassembled WGS sequence"/>
</dbReference>
<keyword evidence="4" id="KW-1185">Reference proteome</keyword>
<organism evidence="3 4">
    <name type="scientific">Symbiodinium microadriaticum</name>
    <name type="common">Dinoflagellate</name>
    <name type="synonym">Zooxanthella microadriatica</name>
    <dbReference type="NCBI Taxonomy" id="2951"/>
    <lineage>
        <taxon>Eukaryota</taxon>
        <taxon>Sar</taxon>
        <taxon>Alveolata</taxon>
        <taxon>Dinophyceae</taxon>
        <taxon>Suessiales</taxon>
        <taxon>Symbiodiniaceae</taxon>
        <taxon>Symbiodinium</taxon>
    </lineage>
</organism>
<dbReference type="Pfam" id="PF00657">
    <property type="entry name" value="Lipase_GDSL"/>
    <property type="match status" value="1"/>
</dbReference>
<dbReference type="InterPro" id="IPR036514">
    <property type="entry name" value="SGNH_hydro_sf"/>
</dbReference>
<dbReference type="Gene3D" id="3.40.50.1110">
    <property type="entry name" value="SGNH hydrolase"/>
    <property type="match status" value="1"/>
</dbReference>
<gene>
    <name evidence="3" type="primary">Sbno2</name>
    <name evidence="3" type="ORF">AK812_SmicGene41913</name>
</gene>
<dbReference type="GO" id="GO:0042393">
    <property type="term" value="F:histone binding"/>
    <property type="evidence" value="ECO:0007669"/>
    <property type="project" value="TreeGrafter"/>
</dbReference>
<evidence type="ECO:0000256" key="1">
    <source>
        <dbReference type="SAM" id="SignalP"/>
    </source>
</evidence>
<proteinExistence type="predicted"/>
<feature type="domain" description="Strawberry notch helicase C" evidence="2">
    <location>
        <begin position="358"/>
        <end position="513"/>
    </location>
</feature>
<dbReference type="OrthoDB" id="443290at2759"/>
<feature type="chain" id="PRO_5013067905" evidence="1">
    <location>
        <begin position="21"/>
        <end position="894"/>
    </location>
</feature>
<sequence length="894" mass="98893">MVRKAWAVGVCSIAVLLALGKQHSQLFTRVVRAPPASVAPLSHRDLAQGTRSEFLESWITSKRHNQLTWLPAERRLVNSQFSSILVLGDSYADDVDMGFFCWPSRLGKRLKLPVLNVARGGSESAHVSAQLERAHAWKHEDFTLDIQSLLILHTGGNDALHSLKNPRMLALLISDLYSLRNSMEDQLELSFPRELGKAVTSKLDNFFASAAVHGHRHIVLSTLPIISCLPLARLLVQLLVPGASAGFVTRSLRALGRSINQCVCGDIQSLAAKHGVYAQVFDEASQLELLAEEAGASQLGLSDGLRLVLRQLQRILAGPVKDSGFWHDGHHPASEAHERLAEEVERNEKESSAKAIKVRFVSTVARRLRILGAMMRGDRNSAHGAVNSLSSFDMQNRYGRQALARFFELLRTGQQPEVSFSFLARRGRQTRTPWQSWPEFRKAAEKALDLIGLRPDTEDKYEESLSESKSLNVFLNRLLMLEPVMQNALFDAVAELYAHLVSLDQASGSYDGGPELLDNKRGIQAEVRLAKREVLFEDPVTGAETAYVRLQLDRGMAWDAAEEVLDRCGGRAEEVAGFYWIQGYMQRSSASVVLAVARPVLRGVRLGASGQSEDEEEESDVEFELHWPQGPPAGCDLERVYASTLRQGERFRKAKASQLGQVQSAWQAAWQFRTASERWQEEHVLTGSILSTWAVLGTAIGTVQSSKVRKIPLVRAKLTDGGAIVGVRVQPERLQEVRYLLSAISEQGGKSSQESTKVESVELADEEHVDHIDVTRLSAQLEAFLRTQPDQQAVWHGWAGAHKMLVADGLVSARAPGMRLAQEAMEDLERNGKIDIDSETGIVHLREKPKGCGWYIPPPKKPKVARGGERAGDCASLRRDVLCIFALCCSMGLP</sequence>
<evidence type="ECO:0000313" key="3">
    <source>
        <dbReference type="EMBL" id="OLP77965.1"/>
    </source>
</evidence>
<name>A0A1Q9C4Z2_SYMMI</name>
<keyword evidence="1" id="KW-0732">Signal</keyword>
<evidence type="ECO:0000259" key="2">
    <source>
        <dbReference type="Pfam" id="PF13871"/>
    </source>
</evidence>
<dbReference type="EMBL" id="LSRX01001684">
    <property type="protein sequence ID" value="OLP77965.1"/>
    <property type="molecule type" value="Genomic_DNA"/>
</dbReference>
<dbReference type="InterPro" id="IPR001087">
    <property type="entry name" value="GDSL"/>
</dbReference>
<protein>
    <submittedName>
        <fullName evidence="3">Protein strawberry notch-like 2</fullName>
    </submittedName>
</protein>
<dbReference type="AlphaFoldDB" id="A0A1Q9C4Z2"/>
<feature type="signal peptide" evidence="1">
    <location>
        <begin position="1"/>
        <end position="20"/>
    </location>
</feature>
<evidence type="ECO:0000313" key="4">
    <source>
        <dbReference type="Proteomes" id="UP000186817"/>
    </source>
</evidence>
<comment type="caution">
    <text evidence="3">The sequence shown here is derived from an EMBL/GenBank/DDBJ whole genome shotgun (WGS) entry which is preliminary data.</text>
</comment>
<dbReference type="InterPro" id="IPR026741">
    <property type="entry name" value="SNO"/>
</dbReference>
<dbReference type="GO" id="GO:0005634">
    <property type="term" value="C:nucleus"/>
    <property type="evidence" value="ECO:0007669"/>
    <property type="project" value="TreeGrafter"/>
</dbReference>